<keyword evidence="2" id="KW-0456">Lyase</keyword>
<protein>
    <recommendedName>
        <fullName evidence="1">glutathione-specific gamma-glutamylcyclotransferase</fullName>
        <ecNumber evidence="1">4.3.2.7</ecNumber>
    </recommendedName>
</protein>
<dbReference type="GO" id="GO:0006751">
    <property type="term" value="P:glutathione catabolic process"/>
    <property type="evidence" value="ECO:0007669"/>
    <property type="project" value="InterPro"/>
</dbReference>
<dbReference type="EC" id="4.3.2.7" evidence="1"/>
<gene>
    <name evidence="3" type="ORF">DXT89_12405</name>
</gene>
<evidence type="ECO:0000313" key="3">
    <source>
        <dbReference type="EMBL" id="KAA3528105.1"/>
    </source>
</evidence>
<organism evidence="3 4">
    <name type="scientific">Agrobacterium vitis</name>
    <name type="common">Rhizobium vitis</name>
    <dbReference type="NCBI Taxonomy" id="373"/>
    <lineage>
        <taxon>Bacteria</taxon>
        <taxon>Pseudomonadati</taxon>
        <taxon>Pseudomonadota</taxon>
        <taxon>Alphaproteobacteria</taxon>
        <taxon>Hyphomicrobiales</taxon>
        <taxon>Rhizobiaceae</taxon>
        <taxon>Rhizobium/Agrobacterium group</taxon>
        <taxon>Agrobacterium</taxon>
    </lineage>
</organism>
<keyword evidence="3" id="KW-0808">Transferase</keyword>
<sequence>MGLHFSKGKLSSLVGTRIDTMMQLTPELVALTIRGVRDDGPEPGWTPLTEAELDELVDRIETEEGSDPLLVFAYGSLIWNPEFEPASRQRATAYGWHRSFSLKIERWRATSTQPGLMLALERGGQCDGIVFELSAERCRRDLRALVAREIKYREVRSMVRWIYVKTANGVQRALTFWASTSRLGLTKPLPDEQSASLIASACGQGGSCAEYLHNTIVDLQAEGIRDRNLWRLQALVAAEITARHRAMAP</sequence>
<evidence type="ECO:0000256" key="2">
    <source>
        <dbReference type="ARBA" id="ARBA00023239"/>
    </source>
</evidence>
<dbReference type="InterPro" id="IPR036568">
    <property type="entry name" value="GGCT-like_sf"/>
</dbReference>
<dbReference type="OrthoDB" id="9795692at2"/>
<accession>A0A368P1G8</accession>
<dbReference type="InterPro" id="IPR013024">
    <property type="entry name" value="GGCT-like"/>
</dbReference>
<dbReference type="AlphaFoldDB" id="A0A368P1G8"/>
<dbReference type="Pfam" id="PF04752">
    <property type="entry name" value="ChaC"/>
    <property type="match status" value="1"/>
</dbReference>
<dbReference type="CDD" id="cd06661">
    <property type="entry name" value="GGCT_like"/>
    <property type="match status" value="1"/>
</dbReference>
<dbReference type="GO" id="GO:0061928">
    <property type="term" value="F:glutathione specific gamma-glutamylcyclotransferase activity"/>
    <property type="evidence" value="ECO:0007669"/>
    <property type="project" value="UniProtKB-EC"/>
</dbReference>
<dbReference type="SUPFAM" id="SSF110857">
    <property type="entry name" value="Gamma-glutamyl cyclotransferase-like"/>
    <property type="match status" value="1"/>
</dbReference>
<dbReference type="InterPro" id="IPR006840">
    <property type="entry name" value="ChaC"/>
</dbReference>
<comment type="caution">
    <text evidence="3">The sequence shown here is derived from an EMBL/GenBank/DDBJ whole genome shotgun (WGS) entry which is preliminary data.</text>
</comment>
<dbReference type="Gene3D" id="3.10.490.10">
    <property type="entry name" value="Gamma-glutamyl cyclotransferase-like"/>
    <property type="match status" value="1"/>
</dbReference>
<reference evidence="3 4" key="1">
    <citation type="submission" date="2018-08" db="EMBL/GenBank/DDBJ databases">
        <title>Genome sequencing of Agrobacterium vitis strain ICMP 10754.</title>
        <authorList>
            <person name="Visnovsky S.B."/>
            <person name="Pitman A.R."/>
        </authorList>
    </citation>
    <scope>NUCLEOTIDE SEQUENCE [LARGE SCALE GENOMIC DNA]</scope>
    <source>
        <strain evidence="3 4">ICMP 10754</strain>
    </source>
</reference>
<proteinExistence type="predicted"/>
<dbReference type="Proteomes" id="UP000436911">
    <property type="component" value="Unassembled WGS sequence"/>
</dbReference>
<evidence type="ECO:0000256" key="1">
    <source>
        <dbReference type="ARBA" id="ARBA00012344"/>
    </source>
</evidence>
<evidence type="ECO:0000313" key="4">
    <source>
        <dbReference type="Proteomes" id="UP000436911"/>
    </source>
</evidence>
<dbReference type="GO" id="GO:0016740">
    <property type="term" value="F:transferase activity"/>
    <property type="evidence" value="ECO:0007669"/>
    <property type="project" value="UniProtKB-KW"/>
</dbReference>
<name>A0A368P1G8_AGRVI</name>
<dbReference type="EMBL" id="QUSG01000005">
    <property type="protein sequence ID" value="KAA3528105.1"/>
    <property type="molecule type" value="Genomic_DNA"/>
</dbReference>
<dbReference type="PANTHER" id="PTHR12192">
    <property type="entry name" value="CATION TRANSPORT PROTEIN CHAC-RELATED"/>
    <property type="match status" value="1"/>
</dbReference>
<dbReference type="GO" id="GO:0005737">
    <property type="term" value="C:cytoplasm"/>
    <property type="evidence" value="ECO:0007669"/>
    <property type="project" value="TreeGrafter"/>
</dbReference>
<dbReference type="PANTHER" id="PTHR12192:SF2">
    <property type="entry name" value="GLUTATHIONE-SPECIFIC GAMMA-GLUTAMYLCYCLOTRANSFERASE 2"/>
    <property type="match status" value="1"/>
</dbReference>